<dbReference type="AlphaFoldDB" id="A0AAF1K2W6"/>
<evidence type="ECO:0000313" key="2">
    <source>
        <dbReference type="EMBL" id="WFR94678.1"/>
    </source>
</evidence>
<evidence type="ECO:0000259" key="1">
    <source>
        <dbReference type="Pfam" id="PF13619"/>
    </source>
</evidence>
<gene>
    <name evidence="2" type="ORF">PR017_12695</name>
</gene>
<reference evidence="2 3" key="1">
    <citation type="journal article" date="2018" name="Sci. Rep.">
        <title>Rhizobium tumorigenes sp. nov., a novel plant tumorigenic bacterium isolated from cane gall tumors on thornless blackberry.</title>
        <authorList>
            <person name="Kuzmanovi N."/>
            <person name="Smalla K."/>
            <person name="Gronow S."/>
            <person name="PuBawska J."/>
        </authorList>
    </citation>
    <scope>NUCLEOTIDE SEQUENCE [LARGE SCALE GENOMIC DNA]</scope>
    <source>
        <strain evidence="2 3">1078</strain>
    </source>
</reference>
<keyword evidence="3" id="KW-1185">Reference proteome</keyword>
<proteinExistence type="predicted"/>
<feature type="domain" description="KTSC" evidence="1">
    <location>
        <begin position="7"/>
        <end position="62"/>
    </location>
</feature>
<accession>A0AAF1K2W6</accession>
<dbReference type="Proteomes" id="UP000249499">
    <property type="component" value="Chromosome"/>
</dbReference>
<sequence>MERIQIKSRLITAVAYDLKSSRMEIEFHNGKVEPYSNVPEQIYRNLISADSPGSYYRHHIRESKPYVSVR</sequence>
<organism evidence="2 3">
    <name type="scientific">Rhizobium tumorigenes</name>
    <dbReference type="NCBI Taxonomy" id="2041385"/>
    <lineage>
        <taxon>Bacteria</taxon>
        <taxon>Pseudomonadati</taxon>
        <taxon>Pseudomonadota</taxon>
        <taxon>Alphaproteobacteria</taxon>
        <taxon>Hyphomicrobiales</taxon>
        <taxon>Rhizobiaceae</taxon>
        <taxon>Rhizobium/Agrobacterium group</taxon>
        <taxon>Rhizobium</taxon>
    </lineage>
</organism>
<protein>
    <submittedName>
        <fullName evidence="2">KTSC domain-containing protein</fullName>
    </submittedName>
</protein>
<dbReference type="InterPro" id="IPR025309">
    <property type="entry name" value="KTSC_dom"/>
</dbReference>
<name>A0AAF1K2W6_9HYPH</name>
<reference evidence="3" key="2">
    <citation type="journal article" date="2023" name="MicrobiologyOpen">
        <title>Genomics of the tumorigenes clade of the family Rhizobiaceae and description of Rhizobium rhododendri sp. nov.</title>
        <authorList>
            <person name="Kuzmanovic N."/>
            <person name="diCenzo G.C."/>
            <person name="Bunk B."/>
            <person name="Sproeer C."/>
            <person name="Fruehling A."/>
            <person name="Neumann-Schaal M."/>
            <person name="Overmann J."/>
            <person name="Smalla K."/>
        </authorList>
    </citation>
    <scope>NUCLEOTIDE SEQUENCE [LARGE SCALE GENOMIC DNA]</scope>
    <source>
        <strain evidence="3">1078</strain>
    </source>
</reference>
<dbReference type="RefSeq" id="WP_111218920.1">
    <property type="nucleotide sequence ID" value="NZ_CP117255.1"/>
</dbReference>
<dbReference type="Pfam" id="PF13619">
    <property type="entry name" value="KTSC"/>
    <property type="match status" value="1"/>
</dbReference>
<dbReference type="KEGG" id="rtu:PR017_12695"/>
<dbReference type="EMBL" id="CP117255">
    <property type="protein sequence ID" value="WFR94678.1"/>
    <property type="molecule type" value="Genomic_DNA"/>
</dbReference>
<evidence type="ECO:0000313" key="3">
    <source>
        <dbReference type="Proteomes" id="UP000249499"/>
    </source>
</evidence>